<reference evidence="1 2" key="1">
    <citation type="submission" date="2015-05" db="EMBL/GenBank/DDBJ databases">
        <title>Draft genome of Burkholderia cepacia LK29.</title>
        <authorList>
            <person name="Chan X.Y."/>
        </authorList>
    </citation>
    <scope>NUCLEOTIDE SEQUENCE [LARGE SCALE GENOMIC DNA]</scope>
    <source>
        <strain evidence="1 2">LK29</strain>
    </source>
</reference>
<dbReference type="Proteomes" id="UP000036338">
    <property type="component" value="Unassembled WGS sequence"/>
</dbReference>
<dbReference type="PATRIC" id="fig|292.27.peg.1244"/>
<comment type="caution">
    <text evidence="1">The sequence shown here is derived from an EMBL/GenBank/DDBJ whole genome shotgun (WGS) entry which is preliminary data.</text>
</comment>
<protein>
    <submittedName>
        <fullName evidence="1">Acyl carrier protein</fullName>
    </submittedName>
</protein>
<accession>A0A0J5X7A7</accession>
<organism evidence="1 2">
    <name type="scientific">Burkholderia cepacia</name>
    <name type="common">Pseudomonas cepacia</name>
    <dbReference type="NCBI Taxonomy" id="292"/>
    <lineage>
        <taxon>Bacteria</taxon>
        <taxon>Pseudomonadati</taxon>
        <taxon>Pseudomonadota</taxon>
        <taxon>Betaproteobacteria</taxon>
        <taxon>Burkholderiales</taxon>
        <taxon>Burkholderiaceae</taxon>
        <taxon>Burkholderia</taxon>
        <taxon>Burkholderia cepacia complex</taxon>
    </lineage>
</organism>
<dbReference type="Gene3D" id="1.10.1200.10">
    <property type="entry name" value="ACP-like"/>
    <property type="match status" value="1"/>
</dbReference>
<proteinExistence type="predicted"/>
<dbReference type="AlphaFoldDB" id="A0A0J5X7A7"/>
<evidence type="ECO:0000313" key="1">
    <source>
        <dbReference type="EMBL" id="KML60401.1"/>
    </source>
</evidence>
<sequence length="118" mass="13840">MKEDIKNIVAQILYLSGPEQVADSASLFRELNMSSIDYVDLCYELKDKVDNRISLENLWPFNRMLLDPQCHTGTEWTDAGWQQVCDVMSWNGHEKCSLQDLYEHFSVNYIERRIAQFS</sequence>
<evidence type="ECO:0000313" key="2">
    <source>
        <dbReference type="Proteomes" id="UP000036338"/>
    </source>
</evidence>
<dbReference type="EMBL" id="LDWR01000014">
    <property type="protein sequence ID" value="KML60401.1"/>
    <property type="molecule type" value="Genomic_DNA"/>
</dbReference>
<name>A0A0J5X7A7_BURCE</name>
<dbReference type="InterPro" id="IPR036736">
    <property type="entry name" value="ACP-like_sf"/>
</dbReference>
<gene>
    <name evidence="1" type="ORF">VL15_08355</name>
</gene>
<dbReference type="RefSeq" id="WP_048244804.1">
    <property type="nucleotide sequence ID" value="NZ_LDWR01000014.1"/>
</dbReference>
<dbReference type="SUPFAM" id="SSF47336">
    <property type="entry name" value="ACP-like"/>
    <property type="match status" value="1"/>
</dbReference>